<dbReference type="SUPFAM" id="SSF48452">
    <property type="entry name" value="TPR-like"/>
    <property type="match status" value="3"/>
</dbReference>
<feature type="compositionally biased region" description="Basic and acidic residues" evidence="1">
    <location>
        <begin position="1414"/>
        <end position="1672"/>
    </location>
</feature>
<dbReference type="Proteomes" id="UP000008784">
    <property type="component" value="Unassembled WGS sequence"/>
</dbReference>
<keyword evidence="3" id="KW-1185">Reference proteome</keyword>
<gene>
    <name evidence="2" type="ORF">AOL_s00078g430</name>
</gene>
<dbReference type="Gene3D" id="1.25.40.10">
    <property type="entry name" value="Tetratricopeptide repeat domain"/>
    <property type="match status" value="3"/>
</dbReference>
<feature type="compositionally biased region" description="Basic and acidic residues" evidence="1">
    <location>
        <begin position="1294"/>
        <end position="1407"/>
    </location>
</feature>
<dbReference type="Pfam" id="PF13424">
    <property type="entry name" value="TPR_12"/>
    <property type="match status" value="2"/>
</dbReference>
<dbReference type="SUPFAM" id="SSF52540">
    <property type="entry name" value="P-loop containing nucleoside triphosphate hydrolases"/>
    <property type="match status" value="1"/>
</dbReference>
<comment type="caution">
    <text evidence="2">The sequence shown here is derived from an EMBL/GenBank/DDBJ whole genome shotgun (WGS) entry which is preliminary data.</text>
</comment>
<dbReference type="InterPro" id="IPR011990">
    <property type="entry name" value="TPR-like_helical_dom_sf"/>
</dbReference>
<dbReference type="EMBL" id="ADOT01000134">
    <property type="protein sequence ID" value="EGX49397.1"/>
    <property type="molecule type" value="Genomic_DNA"/>
</dbReference>
<dbReference type="InterPro" id="IPR053137">
    <property type="entry name" value="NLR-like"/>
</dbReference>
<feature type="region of interest" description="Disordered" evidence="1">
    <location>
        <begin position="1294"/>
        <end position="1674"/>
    </location>
</feature>
<evidence type="ECO:0000313" key="3">
    <source>
        <dbReference type="Proteomes" id="UP000008784"/>
    </source>
</evidence>
<dbReference type="GO" id="GO:0009116">
    <property type="term" value="P:nucleoside metabolic process"/>
    <property type="evidence" value="ECO:0007669"/>
    <property type="project" value="InterPro"/>
</dbReference>
<dbReference type="STRING" id="756982.G1XBY3"/>
<protein>
    <submittedName>
        <fullName evidence="2">Uncharacterized protein</fullName>
    </submittedName>
</protein>
<dbReference type="PANTHER" id="PTHR46082:SF6">
    <property type="entry name" value="AAA+ ATPASE DOMAIN-CONTAINING PROTEIN-RELATED"/>
    <property type="match status" value="1"/>
</dbReference>
<dbReference type="InterPro" id="IPR035994">
    <property type="entry name" value="Nucleoside_phosphorylase_sf"/>
</dbReference>
<dbReference type="OMA" id="HAVCEIS"/>
<dbReference type="Gene3D" id="3.40.50.300">
    <property type="entry name" value="P-loop containing nucleotide triphosphate hydrolases"/>
    <property type="match status" value="1"/>
</dbReference>
<reference evidence="2 3" key="1">
    <citation type="journal article" date="2011" name="PLoS Pathog.">
        <title>Genomic and proteomic analyses of the fungus Arthrobotrys oligospora provide insights into nematode-trap formation.</title>
        <authorList>
            <person name="Yang J."/>
            <person name="Wang L."/>
            <person name="Ji X."/>
            <person name="Feng Y."/>
            <person name="Li X."/>
            <person name="Zou C."/>
            <person name="Xu J."/>
            <person name="Ren Y."/>
            <person name="Mi Q."/>
            <person name="Wu J."/>
            <person name="Liu S."/>
            <person name="Liu Y."/>
            <person name="Huang X."/>
            <person name="Wang H."/>
            <person name="Niu X."/>
            <person name="Li J."/>
            <person name="Liang L."/>
            <person name="Luo Y."/>
            <person name="Ji K."/>
            <person name="Zhou W."/>
            <person name="Yu Z."/>
            <person name="Li G."/>
            <person name="Liu Y."/>
            <person name="Li L."/>
            <person name="Qiao M."/>
            <person name="Feng L."/>
            <person name="Zhang K.-Q."/>
        </authorList>
    </citation>
    <scope>NUCLEOTIDE SEQUENCE [LARGE SCALE GENOMIC DNA]</scope>
    <source>
        <strain evidence="3">ATCC 24927 / CBS 115.81 / DSM 1491</strain>
    </source>
</reference>
<dbReference type="SUPFAM" id="SSF53167">
    <property type="entry name" value="Purine and uridine phosphorylases"/>
    <property type="match status" value="1"/>
</dbReference>
<dbReference type="OrthoDB" id="626167at2759"/>
<dbReference type="GeneID" id="22892919"/>
<name>G1XBY3_ARTOA</name>
<dbReference type="InterPro" id="IPR027417">
    <property type="entry name" value="P-loop_NTPase"/>
</dbReference>
<organism evidence="2 3">
    <name type="scientific">Arthrobotrys oligospora (strain ATCC 24927 / CBS 115.81 / DSM 1491)</name>
    <name type="common">Nematode-trapping fungus</name>
    <name type="synonym">Didymozoophaga oligospora</name>
    <dbReference type="NCBI Taxonomy" id="756982"/>
    <lineage>
        <taxon>Eukaryota</taxon>
        <taxon>Fungi</taxon>
        <taxon>Dikarya</taxon>
        <taxon>Ascomycota</taxon>
        <taxon>Pezizomycotina</taxon>
        <taxon>Orbiliomycetes</taxon>
        <taxon>Orbiliales</taxon>
        <taxon>Orbiliaceae</taxon>
        <taxon>Orbilia</taxon>
        <taxon>Orbilia oligospora</taxon>
    </lineage>
</organism>
<dbReference type="eggNOG" id="KOG1840">
    <property type="taxonomic scope" value="Eukaryota"/>
</dbReference>
<evidence type="ECO:0000256" key="1">
    <source>
        <dbReference type="SAM" id="MobiDB-lite"/>
    </source>
</evidence>
<dbReference type="Gene3D" id="3.40.50.1580">
    <property type="entry name" value="Nucleoside phosphorylase domain"/>
    <property type="match status" value="1"/>
</dbReference>
<dbReference type="RefSeq" id="XP_011121995.1">
    <property type="nucleotide sequence ID" value="XM_011123693.1"/>
</dbReference>
<evidence type="ECO:0000313" key="2">
    <source>
        <dbReference type="EMBL" id="EGX49397.1"/>
    </source>
</evidence>
<dbReference type="PANTHER" id="PTHR46082">
    <property type="entry name" value="ATP/GTP-BINDING PROTEIN-RELATED"/>
    <property type="match status" value="1"/>
</dbReference>
<proteinExistence type="predicted"/>
<dbReference type="Pfam" id="PF13374">
    <property type="entry name" value="TPR_10"/>
    <property type="match status" value="1"/>
</dbReference>
<dbReference type="InParanoid" id="G1XBY3"/>
<accession>G1XBY3</accession>
<dbReference type="SMART" id="SM00028">
    <property type="entry name" value="TPR"/>
    <property type="match status" value="8"/>
</dbReference>
<dbReference type="GO" id="GO:0003824">
    <property type="term" value="F:catalytic activity"/>
    <property type="evidence" value="ECO:0007669"/>
    <property type="project" value="InterPro"/>
</dbReference>
<sequence>MEDRIQLSRKEYTIGWLCSLPESELIAARSMLDVRHKKCELPSDDENLYTYGSISGHNIVIACMPPGIPRTSSTTKLVQPLSRNFPNMRIYLFIGIGSGIPRDPIPEDSQDDIHLGDVVVGWNKRPGIPSIVQCNFQRLEIGEDEHIGSLDKPDRRLLNALTTLQKNHSNGRTEFAEHLKRSRYSHPGLEKDHLYESTYNHIVGGSACSMCDLYRLVDRPKRNTKDLVFHLGTILSGNSGIKKSNTRDQLSRRFHDALCIETEAFGAMGDKLYLIVRGISDYADSHKNRTWQPYAATAAAALARELLYTIEPLSTGINDLWKPEEYHVPLGLPTSRDLNFKGREDIFAKIRRSFWSSNSSIEPLVHSLGRRVVSLCGLDGSGKTHTALEYAYRYSNEYSAIFWLNATSKIELEKSARQAIWSIINVNTRNADTDTLEDSNQTYFRIAHSLGLDGKGIASDETLMGAAIESSPIKCLNHWLCRGSNSRWLLILDNYDDPAACAEVLDSLLPVDIGHVLITSRLQNSYGSCTDIEMFAGMEQQEAVELLHQISGKRATTEEHQTVLAIVDSVGKLPLAIELIGAYIRKYSVPFNSYAESLEGNLKERLGKIHAVCEISFRKLTREAKNMIQLLSLMGNEDIPYKFLEAGREVVNWMGSTRNALNKTIGELLSLRLISERHDNGYYIHPLVHRWVRDYTDNATFKNSLLVVNIVTSTFVFGDGRTQSQSAYQYRILPHIECCSEIFFKYLAPQSGAAVNDKSKRIAYNLARMYTNLGNIPKSSAIYERSLQNATGHPSCLELKMMDALGVSLRLQGEYDKALRWCTRALDGTKSQGGNDSSESLIITTHIAAILRARGDYSESIARYRWVLERQEEKIGYLHPQTLETRHQLAGALISSAEYVEALDLLEQVQEEKEKRLGKYHPSVLEIIDNIATILEAQGSYDEALRYYKLAYETRAHILGENHYSTLRSKSGIACIYERLGQYEECLAQYGGVLEQLESMFGVGEDHPWVLRTFSNLADVLVCLERYNEAEKLYRKAYVGLRRLPMRVDGEIQIAEKIAGLLRDQGQYKEALQWSKEVELGYQKEQGEGSELLLAAKSCTASIHALEGDYETALDIYGQVFKSYEKKQGKTCYVEALWTELSMGKILIYQAKHQEAFELLARAEEGFSSLVGPDHYHTLEAAEFRNQAIRKIDEEFRQRQKEEEIRREEARKLREEERIIREQEAERKLREQEAKQRLQEKEAERKIQEKEAERKLREQLEQVLRNQEEERRLQRQQEQKLLELEAARKLREAEAAQKLREQEAAQKLREQEAAQKLREQEEQKLQQQEREQRLREKEVERKLQEREEARKLQEQEKERKLQEREEERKLQEREAKRKLREQEEKRKLQEEEEERKLREEEEKRKLQEEEEEEERKIREEEERKKLREEAEKRKLREEEERKKLREEEEKKKLREEEERKKLREEEEKRKLREEEEKRKLQEEEERKKLRDEEERKKLREEEEKKKLREEEEKRKLQEEEEKKKLREEEEKRKLQEEEERKSLREEEERKKLREEEERKSLREEEERKLREQEEKRKQREEELKEKLQKEELEREFRDQEEKRVQEKELMLRHQETERKLREEEEERRLQRQQEERKLLHQDEKEKTHRRQEEEEKEEEERKRWQEEKEKEVRKSKKKWKWGRLNCFKEY</sequence>
<dbReference type="HOGENOM" id="CLU_241208_0_0_1"/>
<dbReference type="InterPro" id="IPR019734">
    <property type="entry name" value="TPR_rpt"/>
</dbReference>